<reference evidence="3" key="1">
    <citation type="journal article" date="2019" name="Int. J. Syst. Evol. Microbiol.">
        <title>The Global Catalogue of Microorganisms (GCM) 10K type strain sequencing project: providing services to taxonomists for standard genome sequencing and annotation.</title>
        <authorList>
            <consortium name="The Broad Institute Genomics Platform"/>
            <consortium name="The Broad Institute Genome Sequencing Center for Infectious Disease"/>
            <person name="Wu L."/>
            <person name="Ma J."/>
        </authorList>
    </citation>
    <scope>NUCLEOTIDE SEQUENCE [LARGE SCALE GENOMIC DNA]</scope>
    <source>
        <strain evidence="3">JCM 16546</strain>
    </source>
</reference>
<dbReference type="Pfam" id="PF07876">
    <property type="entry name" value="Dabb"/>
    <property type="match status" value="1"/>
</dbReference>
<evidence type="ECO:0000259" key="1">
    <source>
        <dbReference type="PROSITE" id="PS51502"/>
    </source>
</evidence>
<name>A0ABP7BCQ9_9MICO</name>
<dbReference type="PANTHER" id="PTHR37832">
    <property type="entry name" value="BLL2683 PROTEIN"/>
    <property type="match status" value="1"/>
</dbReference>
<dbReference type="EMBL" id="BAAAYV010000005">
    <property type="protein sequence ID" value="GAA3654988.1"/>
    <property type="molecule type" value="Genomic_DNA"/>
</dbReference>
<dbReference type="RefSeq" id="WP_221854878.1">
    <property type="nucleotide sequence ID" value="NZ_BAAAYV010000005.1"/>
</dbReference>
<dbReference type="SMART" id="SM00886">
    <property type="entry name" value="Dabb"/>
    <property type="match status" value="1"/>
</dbReference>
<dbReference type="Proteomes" id="UP001410795">
    <property type="component" value="Unassembled WGS sequence"/>
</dbReference>
<proteinExistence type="predicted"/>
<accession>A0ABP7BCQ9</accession>
<comment type="caution">
    <text evidence="2">The sequence shown here is derived from an EMBL/GenBank/DDBJ whole genome shotgun (WGS) entry which is preliminary data.</text>
</comment>
<sequence length="100" mass="11066">MIRHIVLFQLASTDPAERAEQFAESRRRVRALVGVVPGVRELDVHANALDDDRNADIAIVGDFDDLAAVEAYATHPAHVEVIEYIASIRTDVRAAIDFEV</sequence>
<evidence type="ECO:0000313" key="3">
    <source>
        <dbReference type="Proteomes" id="UP001410795"/>
    </source>
</evidence>
<evidence type="ECO:0000313" key="2">
    <source>
        <dbReference type="EMBL" id="GAA3654988.1"/>
    </source>
</evidence>
<dbReference type="Gene3D" id="3.30.70.100">
    <property type="match status" value="1"/>
</dbReference>
<dbReference type="SUPFAM" id="SSF54909">
    <property type="entry name" value="Dimeric alpha+beta barrel"/>
    <property type="match status" value="1"/>
</dbReference>
<dbReference type="InterPro" id="IPR013097">
    <property type="entry name" value="Dabb"/>
</dbReference>
<dbReference type="PANTHER" id="PTHR37832:SF1">
    <property type="entry name" value="STRESS-RESPONSE A_B BARREL DOMAIN-CONTAINING PROTEIN"/>
    <property type="match status" value="1"/>
</dbReference>
<protein>
    <submittedName>
        <fullName evidence="2">Dabb family protein</fullName>
    </submittedName>
</protein>
<dbReference type="InterPro" id="IPR011008">
    <property type="entry name" value="Dimeric_a/b-barrel"/>
</dbReference>
<feature type="domain" description="Stress-response A/B barrel" evidence="1">
    <location>
        <begin position="2"/>
        <end position="98"/>
    </location>
</feature>
<gene>
    <name evidence="2" type="ORF">GCM10022202_13920</name>
</gene>
<keyword evidence="3" id="KW-1185">Reference proteome</keyword>
<dbReference type="PROSITE" id="PS51502">
    <property type="entry name" value="S_R_A_B_BARREL"/>
    <property type="match status" value="1"/>
</dbReference>
<organism evidence="2 3">
    <name type="scientific">Microbacterium marinilacus</name>
    <dbReference type="NCBI Taxonomy" id="415209"/>
    <lineage>
        <taxon>Bacteria</taxon>
        <taxon>Bacillati</taxon>
        <taxon>Actinomycetota</taxon>
        <taxon>Actinomycetes</taxon>
        <taxon>Micrococcales</taxon>
        <taxon>Microbacteriaceae</taxon>
        <taxon>Microbacterium</taxon>
    </lineage>
</organism>